<dbReference type="Gene3D" id="3.90.1200.10">
    <property type="match status" value="1"/>
</dbReference>
<organism evidence="2 3">
    <name type="scientific">Fusarium ambrosium</name>
    <dbReference type="NCBI Taxonomy" id="131363"/>
    <lineage>
        <taxon>Eukaryota</taxon>
        <taxon>Fungi</taxon>
        <taxon>Dikarya</taxon>
        <taxon>Ascomycota</taxon>
        <taxon>Pezizomycotina</taxon>
        <taxon>Sordariomycetes</taxon>
        <taxon>Hypocreomycetidae</taxon>
        <taxon>Hypocreales</taxon>
        <taxon>Nectriaceae</taxon>
        <taxon>Fusarium</taxon>
        <taxon>Fusarium solani species complex</taxon>
    </lineage>
</organism>
<sequence>MNTDRNAEATSSHNLDDRALGRYLNQPGKIAGLQLPVTTTKIGYGQSNPTYFLDDAEGTRFILRKKPPGQAISPVAHQIDREYRVLRALGSVKGFPVPKVFDLCMDTSVIGTPFYIMEFVQGRIMTDMDLPELSPADRGKAWFSAIETLAWLHSIGPDTIGLDGYGKKRGFYARQCNTWSRIEAQQASLLAALTKMHGDFKFDNLILHPTEPRVIAILDWELSTIGHPLVDLVFCTSPFFDYATKIGKPSSASLESPYKPEFRKAYGIPEPQDLLDRYAEIVGYDLRKDGAGKDWEIATIFHNIRGGTISHGIQARTISGQASSEFSHLFFSKRKRFLNTAWRQVKKLKEQEGVCANL</sequence>
<protein>
    <recommendedName>
        <fullName evidence="1">Aminoglycoside phosphotransferase domain-containing protein</fullName>
    </recommendedName>
</protein>
<evidence type="ECO:0000313" key="3">
    <source>
        <dbReference type="Proteomes" id="UP000288429"/>
    </source>
</evidence>
<dbReference type="Proteomes" id="UP000288429">
    <property type="component" value="Unassembled WGS sequence"/>
</dbReference>
<keyword evidence="3" id="KW-1185">Reference proteome</keyword>
<dbReference type="CDD" id="cd05154">
    <property type="entry name" value="ACAD10_11_N-like"/>
    <property type="match status" value="1"/>
</dbReference>
<dbReference type="InterPro" id="IPR052898">
    <property type="entry name" value="ACAD10-like"/>
</dbReference>
<feature type="domain" description="Aminoglycoside phosphotransferase" evidence="1">
    <location>
        <begin position="40"/>
        <end position="236"/>
    </location>
</feature>
<gene>
    <name evidence="2" type="ORF">CDV31_012264</name>
</gene>
<dbReference type="SUPFAM" id="SSF56112">
    <property type="entry name" value="Protein kinase-like (PK-like)"/>
    <property type="match status" value="1"/>
</dbReference>
<dbReference type="InterPro" id="IPR011009">
    <property type="entry name" value="Kinase-like_dom_sf"/>
</dbReference>
<dbReference type="Gene3D" id="3.30.200.20">
    <property type="entry name" value="Phosphorylase Kinase, domain 1"/>
    <property type="match status" value="1"/>
</dbReference>
<dbReference type="Pfam" id="PF01636">
    <property type="entry name" value="APH"/>
    <property type="match status" value="1"/>
</dbReference>
<dbReference type="AlphaFoldDB" id="A0A428TB32"/>
<evidence type="ECO:0000259" key="1">
    <source>
        <dbReference type="Pfam" id="PF01636"/>
    </source>
</evidence>
<evidence type="ECO:0000313" key="2">
    <source>
        <dbReference type="EMBL" id="RSL99255.1"/>
    </source>
</evidence>
<reference evidence="2 3" key="1">
    <citation type="submission" date="2017-06" db="EMBL/GenBank/DDBJ databases">
        <title>Cmopartive genomic analysis of Ambrosia Fusariam Clade fungi.</title>
        <authorList>
            <person name="Stajich J.E."/>
            <person name="Carrillo J."/>
            <person name="Kijimoto T."/>
            <person name="Eskalen A."/>
            <person name="O'Donnell K."/>
            <person name="Kasson M."/>
        </authorList>
    </citation>
    <scope>NUCLEOTIDE SEQUENCE [LARGE SCALE GENOMIC DNA]</scope>
    <source>
        <strain evidence="2 3">NRRL 20438</strain>
    </source>
</reference>
<dbReference type="InterPro" id="IPR002575">
    <property type="entry name" value="Aminoglycoside_PTrfase"/>
</dbReference>
<dbReference type="PANTHER" id="PTHR47829">
    <property type="entry name" value="HYDROLASE, PUTATIVE (AFU_ORTHOLOGUE AFUA_1G12880)-RELATED"/>
    <property type="match status" value="1"/>
</dbReference>
<dbReference type="EMBL" id="NIZV01000224">
    <property type="protein sequence ID" value="RSL99255.1"/>
    <property type="molecule type" value="Genomic_DNA"/>
</dbReference>
<dbReference type="InterPro" id="IPR041726">
    <property type="entry name" value="ACAD10_11_N"/>
</dbReference>
<comment type="caution">
    <text evidence="2">The sequence shown here is derived from an EMBL/GenBank/DDBJ whole genome shotgun (WGS) entry which is preliminary data.</text>
</comment>
<dbReference type="PANTHER" id="PTHR47829:SF1">
    <property type="entry name" value="HAD FAMILY PHOSPHATASE"/>
    <property type="match status" value="1"/>
</dbReference>
<accession>A0A428TB32</accession>
<name>A0A428TB32_9HYPO</name>
<proteinExistence type="predicted"/>